<dbReference type="OrthoDB" id="9785840at2"/>
<dbReference type="PANTHER" id="PTHR31817">
    <property type="match status" value="1"/>
</dbReference>
<keyword evidence="3" id="KW-0378">Hydrolase</keyword>
<evidence type="ECO:0000256" key="4">
    <source>
        <dbReference type="ARBA" id="ARBA00023049"/>
    </source>
</evidence>
<reference evidence="6" key="1">
    <citation type="submission" date="2018-09" db="EMBL/GenBank/DDBJ databases">
        <title>Chryseolinea sp. KIS68-18 isolated from soil.</title>
        <authorList>
            <person name="Weon H.-Y."/>
            <person name="Kwon S.-W."/>
            <person name="Lee S.A."/>
        </authorList>
    </citation>
    <scope>NUCLEOTIDE SEQUENCE [LARGE SCALE GENOMIC DNA]</scope>
    <source>
        <strain evidence="6">KIS68-18</strain>
    </source>
</reference>
<evidence type="ECO:0000313" key="6">
    <source>
        <dbReference type="Proteomes" id="UP000266183"/>
    </source>
</evidence>
<name>A0A385SX20_9BACT</name>
<keyword evidence="2" id="KW-0645">Protease</keyword>
<dbReference type="Pfam" id="PF08014">
    <property type="entry name" value="MATCAP"/>
    <property type="match status" value="1"/>
</dbReference>
<dbReference type="GO" id="GO:0006508">
    <property type="term" value="P:proteolysis"/>
    <property type="evidence" value="ECO:0007669"/>
    <property type="project" value="UniProtKB-KW"/>
</dbReference>
<dbReference type="PANTHER" id="PTHR31817:SF0">
    <property type="entry name" value="CHROMOSOME UNDETERMINED SCAFFOLD_67, WHOLE GENOME SHOTGUN SEQUENCE"/>
    <property type="match status" value="1"/>
</dbReference>
<dbReference type="SMART" id="SM01154">
    <property type="entry name" value="DUF1704"/>
    <property type="match status" value="1"/>
</dbReference>
<proteinExistence type="predicted"/>
<evidence type="ECO:0000313" key="5">
    <source>
        <dbReference type="EMBL" id="AYB35156.1"/>
    </source>
</evidence>
<dbReference type="EMBL" id="CP032382">
    <property type="protein sequence ID" value="AYB35156.1"/>
    <property type="molecule type" value="Genomic_DNA"/>
</dbReference>
<sequence length="427" mass="47852">MDTKKIETLDVALMRASKKIKVLQALQWPLGAEEKFLETWHRGNPTLPEITLERHDYDDSISTLEDIESRCDLDDPVEKFLAETAQSYGYAARMLSAVGTPDFTTYATKIYGRPDTVYKLQGMSAVDGANFFLEVTDALLGNVNLPPTPTDISADDFAGWLKAEVDEFFDKDTVEVVVDKRLSSKALAGASRIRVRGSALFSQLDKDQLLFHEAYVHTATVLNGQKQANLKSLSLGAPRTTRTQEGLAVMAELMTNAMDINRLRRIALRVLAVKQALDGANFIEVFKFFLDAGQSEEESVRSAQRIFRGGDMKGGIVFTKDAVYLQGLIEVHTFMRVAIRDNRPDLIRNLFAGRLTMGDALRLAPHFESGWLYPPTYLPVWASDLRRLAATMAYSAFVSHIKLERVYLERAIEFEEELKATQPAPSR</sequence>
<keyword evidence="4" id="KW-0482">Metalloprotease</keyword>
<dbReference type="RefSeq" id="WP_119758407.1">
    <property type="nucleotide sequence ID" value="NZ_CP032382.1"/>
</dbReference>
<organism evidence="5 6">
    <name type="scientific">Chryseolinea soli</name>
    <dbReference type="NCBI Taxonomy" id="2321403"/>
    <lineage>
        <taxon>Bacteria</taxon>
        <taxon>Pseudomonadati</taxon>
        <taxon>Bacteroidota</taxon>
        <taxon>Cytophagia</taxon>
        <taxon>Cytophagales</taxon>
        <taxon>Fulvivirgaceae</taxon>
        <taxon>Chryseolinea</taxon>
    </lineage>
</organism>
<dbReference type="Proteomes" id="UP000266183">
    <property type="component" value="Chromosome"/>
</dbReference>
<evidence type="ECO:0000256" key="2">
    <source>
        <dbReference type="ARBA" id="ARBA00022670"/>
    </source>
</evidence>
<dbReference type="GO" id="GO:0080164">
    <property type="term" value="P:regulation of nitric oxide metabolic process"/>
    <property type="evidence" value="ECO:0007669"/>
    <property type="project" value="TreeGrafter"/>
</dbReference>
<gene>
    <name evidence="5" type="ORF">D4L85_33255</name>
</gene>
<evidence type="ECO:0000256" key="1">
    <source>
        <dbReference type="ARBA" id="ARBA00001947"/>
    </source>
</evidence>
<dbReference type="GO" id="GO:0008237">
    <property type="term" value="F:metallopeptidase activity"/>
    <property type="evidence" value="ECO:0007669"/>
    <property type="project" value="UniProtKB-KW"/>
</dbReference>
<protein>
    <submittedName>
        <fullName evidence="5">DUF1704 domain-containing protein</fullName>
    </submittedName>
</protein>
<comment type="cofactor">
    <cofactor evidence="1">
        <name>Zn(2+)</name>
        <dbReference type="ChEBI" id="CHEBI:29105"/>
    </cofactor>
</comment>
<keyword evidence="6" id="KW-1185">Reference proteome</keyword>
<accession>A0A385SX20</accession>
<dbReference type="AlphaFoldDB" id="A0A385SX20"/>
<evidence type="ECO:0000256" key="3">
    <source>
        <dbReference type="ARBA" id="ARBA00022801"/>
    </source>
</evidence>
<dbReference type="InterPro" id="IPR012548">
    <property type="entry name" value="MATCAP"/>
</dbReference>
<dbReference type="KEGG" id="chk:D4L85_33255"/>